<evidence type="ECO:0000256" key="10">
    <source>
        <dbReference type="SAM" id="Phobius"/>
    </source>
</evidence>
<protein>
    <recommendedName>
        <fullName evidence="13">Dolichyl-phosphate-mannose-protein mannosyltransferase</fullName>
    </recommendedName>
</protein>
<keyword evidence="9 10" id="KW-0472">Membrane</keyword>
<feature type="transmembrane region" description="Helical" evidence="10">
    <location>
        <begin position="310"/>
        <end position="328"/>
    </location>
</feature>
<keyword evidence="8 10" id="KW-1133">Transmembrane helix</keyword>
<dbReference type="GO" id="GO:0006506">
    <property type="term" value="P:GPI anchor biosynthetic process"/>
    <property type="evidence" value="ECO:0007669"/>
    <property type="project" value="UniProtKB-UniPathway"/>
</dbReference>
<feature type="transmembrane region" description="Helical" evidence="10">
    <location>
        <begin position="109"/>
        <end position="128"/>
    </location>
</feature>
<sequence>MTPLPVDVAAERPGWVRLGSRLGGRGAAWAVGGYALVRVVSVAALWLWGRAEHRTLGFLLGSAWDSAWYVGIVEHGYDSGAALFSNMAFFPLFPFTARGLTLVTPLGPAAGAVATAWIAGGLAAWGLYAVGNLLHDRRTGIVLAVLWGVIPHAVTESMAYSESLFTALAAWTLYAVLAERWLTAGALCVLAGLTRPSATALFPVVCLAALVAIVRRRAGWRAWVALLTAPLGWAGYLLWVGHRMHRLDGWFHIEKAGWGSSFDGGHYTLHTAHTVLATAVPLDLSLVTLVLALAVLLLVLAALDRQPWPLLLYSALLLALAVGGTGYYNAKARFLVAAFPLLLKPATALAHARASTAVAVLGFLTAVSAYLGGYLLLVWNHSP</sequence>
<evidence type="ECO:0000256" key="9">
    <source>
        <dbReference type="ARBA" id="ARBA00023136"/>
    </source>
</evidence>
<evidence type="ECO:0000256" key="1">
    <source>
        <dbReference type="ARBA" id="ARBA00004477"/>
    </source>
</evidence>
<feature type="transmembrane region" description="Helical" evidence="10">
    <location>
        <begin position="359"/>
        <end position="379"/>
    </location>
</feature>
<dbReference type="Proteomes" id="UP000183015">
    <property type="component" value="Unassembled WGS sequence"/>
</dbReference>
<keyword evidence="6 10" id="KW-0812">Transmembrane</keyword>
<feature type="transmembrane region" description="Helical" evidence="10">
    <location>
        <begin position="79"/>
        <end position="97"/>
    </location>
</feature>
<comment type="subcellular location">
    <subcellularLocation>
        <location evidence="1">Endoplasmic reticulum membrane</location>
        <topology evidence="1">Multi-pass membrane protein</topology>
    </subcellularLocation>
</comment>
<dbReference type="eggNOG" id="COG5542">
    <property type="taxonomic scope" value="Bacteria"/>
</dbReference>
<comment type="pathway">
    <text evidence="2">Glycolipid biosynthesis; glycosylphosphatidylinositol-anchor biosynthesis.</text>
</comment>
<evidence type="ECO:0000256" key="6">
    <source>
        <dbReference type="ARBA" id="ARBA00022692"/>
    </source>
</evidence>
<evidence type="ECO:0008006" key="13">
    <source>
        <dbReference type="Google" id="ProtNLM"/>
    </source>
</evidence>
<dbReference type="RefSeq" id="WP_042445574.1">
    <property type="nucleotide sequence ID" value="NZ_BBPN01000009.1"/>
</dbReference>
<keyword evidence="4" id="KW-0328">Glycosyltransferase</keyword>
<dbReference type="AlphaFoldDB" id="A0A1H7QW62"/>
<dbReference type="UniPathway" id="UPA00196"/>
<gene>
    <name evidence="11" type="ORF">SAMN05414137_109248</name>
</gene>
<evidence type="ECO:0000313" key="12">
    <source>
        <dbReference type="Proteomes" id="UP000183015"/>
    </source>
</evidence>
<feature type="transmembrane region" description="Helical" evidence="10">
    <location>
        <begin position="198"/>
        <end position="215"/>
    </location>
</feature>
<dbReference type="EMBL" id="FOAZ01000009">
    <property type="protein sequence ID" value="SEL52162.1"/>
    <property type="molecule type" value="Genomic_DNA"/>
</dbReference>
<reference evidence="12" key="1">
    <citation type="submission" date="2016-10" db="EMBL/GenBank/DDBJ databases">
        <authorList>
            <person name="Varghese N."/>
        </authorList>
    </citation>
    <scope>NUCLEOTIDE SEQUENCE [LARGE SCALE GENOMIC DNA]</scope>
    <source>
        <strain evidence="12">DSM 45096 / BCRC 16803 / CGMCC 4.1857 / CIP 109030 / JCM 12277 / KCTC 19219 / NBRC 100920 / 33214</strain>
    </source>
</reference>
<keyword evidence="3" id="KW-0337">GPI-anchor biosynthesis</keyword>
<evidence type="ECO:0000256" key="2">
    <source>
        <dbReference type="ARBA" id="ARBA00004687"/>
    </source>
</evidence>
<dbReference type="GO" id="GO:0000009">
    <property type="term" value="F:alpha-1,6-mannosyltransferase activity"/>
    <property type="evidence" value="ECO:0007669"/>
    <property type="project" value="InterPro"/>
</dbReference>
<dbReference type="InterPro" id="IPR007315">
    <property type="entry name" value="PIG-V/Gpi18"/>
</dbReference>
<evidence type="ECO:0000313" key="11">
    <source>
        <dbReference type="EMBL" id="SEL52162.1"/>
    </source>
</evidence>
<feature type="transmembrane region" description="Helical" evidence="10">
    <location>
        <begin position="27"/>
        <end position="48"/>
    </location>
</feature>
<accession>A0A1H7QW62</accession>
<evidence type="ECO:0000256" key="3">
    <source>
        <dbReference type="ARBA" id="ARBA00022502"/>
    </source>
</evidence>
<keyword evidence="12" id="KW-1185">Reference proteome</keyword>
<proteinExistence type="predicted"/>
<dbReference type="GO" id="GO:0016020">
    <property type="term" value="C:membrane"/>
    <property type="evidence" value="ECO:0007669"/>
    <property type="project" value="GOC"/>
</dbReference>
<organism evidence="11 12">
    <name type="scientific">Streptacidiphilus jiangxiensis</name>
    <dbReference type="NCBI Taxonomy" id="235985"/>
    <lineage>
        <taxon>Bacteria</taxon>
        <taxon>Bacillati</taxon>
        <taxon>Actinomycetota</taxon>
        <taxon>Actinomycetes</taxon>
        <taxon>Kitasatosporales</taxon>
        <taxon>Streptomycetaceae</taxon>
        <taxon>Streptacidiphilus</taxon>
    </lineage>
</organism>
<dbReference type="STRING" id="235985.SAMN05414137_109248"/>
<evidence type="ECO:0000256" key="7">
    <source>
        <dbReference type="ARBA" id="ARBA00022824"/>
    </source>
</evidence>
<feature type="transmembrane region" description="Helical" evidence="10">
    <location>
        <begin position="222"/>
        <end position="241"/>
    </location>
</feature>
<evidence type="ECO:0000256" key="5">
    <source>
        <dbReference type="ARBA" id="ARBA00022679"/>
    </source>
</evidence>
<dbReference type="PANTHER" id="PTHR12468">
    <property type="entry name" value="GPI MANNOSYLTRANSFERASE 2"/>
    <property type="match status" value="1"/>
</dbReference>
<feature type="transmembrane region" description="Helical" evidence="10">
    <location>
        <begin position="284"/>
        <end position="303"/>
    </location>
</feature>
<evidence type="ECO:0000256" key="8">
    <source>
        <dbReference type="ARBA" id="ARBA00022989"/>
    </source>
</evidence>
<keyword evidence="5" id="KW-0808">Transferase</keyword>
<name>A0A1H7QW62_STRJI</name>
<evidence type="ECO:0000256" key="4">
    <source>
        <dbReference type="ARBA" id="ARBA00022676"/>
    </source>
</evidence>
<dbReference type="GO" id="GO:0004376">
    <property type="term" value="F:GPI mannosyltransferase activity"/>
    <property type="evidence" value="ECO:0007669"/>
    <property type="project" value="InterPro"/>
</dbReference>
<feature type="transmembrane region" description="Helical" evidence="10">
    <location>
        <begin position="140"/>
        <end position="159"/>
    </location>
</feature>
<dbReference type="PANTHER" id="PTHR12468:SF2">
    <property type="entry name" value="GPI MANNOSYLTRANSFERASE 2"/>
    <property type="match status" value="1"/>
</dbReference>
<keyword evidence="7" id="KW-0256">Endoplasmic reticulum</keyword>